<dbReference type="CDD" id="cd23668">
    <property type="entry name" value="GH55_beta13glucanase-like"/>
    <property type="match status" value="1"/>
</dbReference>
<keyword evidence="8" id="KW-1185">Reference proteome</keyword>
<dbReference type="GO" id="GO:0005576">
    <property type="term" value="C:extracellular region"/>
    <property type="evidence" value="ECO:0007669"/>
    <property type="project" value="UniProtKB-SubCell"/>
</dbReference>
<evidence type="ECO:0000256" key="4">
    <source>
        <dbReference type="SAM" id="Coils"/>
    </source>
</evidence>
<evidence type="ECO:0000259" key="6">
    <source>
        <dbReference type="Pfam" id="PF12708"/>
    </source>
</evidence>
<dbReference type="PANTHER" id="PTHR33928">
    <property type="entry name" value="POLYGALACTURONASE QRT3"/>
    <property type="match status" value="1"/>
</dbReference>
<evidence type="ECO:0000313" key="7">
    <source>
        <dbReference type="EMBL" id="OJJ61228.1"/>
    </source>
</evidence>
<dbReference type="SUPFAM" id="SSF51126">
    <property type="entry name" value="Pectin lyase-like"/>
    <property type="match status" value="2"/>
</dbReference>
<feature type="chain" id="PRO_5013177223" description="Rhamnogalacturonase A/B/Epimerase-like pectate lyase domain-containing protein" evidence="5">
    <location>
        <begin position="26"/>
        <end position="913"/>
    </location>
</feature>
<feature type="domain" description="Rhamnogalacturonase A/B/Epimerase-like pectate lyase" evidence="6">
    <location>
        <begin position="164"/>
        <end position="391"/>
    </location>
</feature>
<evidence type="ECO:0000256" key="2">
    <source>
        <dbReference type="ARBA" id="ARBA00022525"/>
    </source>
</evidence>
<dbReference type="InterPro" id="IPR011050">
    <property type="entry name" value="Pectin_lyase_fold/virulence"/>
</dbReference>
<dbReference type="GO" id="GO:0004650">
    <property type="term" value="F:polygalacturonase activity"/>
    <property type="evidence" value="ECO:0007669"/>
    <property type="project" value="InterPro"/>
</dbReference>
<keyword evidence="2" id="KW-0964">Secreted</keyword>
<evidence type="ECO:0000313" key="8">
    <source>
        <dbReference type="Proteomes" id="UP000184356"/>
    </source>
</evidence>
<dbReference type="FunFam" id="2.160.20.10:FF:000043">
    <property type="entry name" value="Exo-beta-1,3-glucanase, putative"/>
    <property type="match status" value="1"/>
</dbReference>
<proteinExistence type="predicted"/>
<dbReference type="RefSeq" id="XP_040705034.1">
    <property type="nucleotide sequence ID" value="XM_040846597.1"/>
</dbReference>
<sequence>MVRIQFLKVLGACTLLQAFAVDALATSRKEESPSIFHPRFSSRHSLLNEATEESIDEAREVVRNALNQMTKLNKARLDNPVHDTHRLHTGANLTRRNDHGYPPLLQITEEVAHAAALVAEADTASKLATGSAALATRAEGTFWMKDIRRQGTVPWGDDAQYKVFRNVVDDYHADPTGATDSTAAIQAAINDGNRCGAGCNGSTRKNAIVYFPPGTYLVSSTIEVLFATQIIGDANNWPTIKAASSFVGLGVLSTNQYVGGTGPDGGDAEYYVNTARFYSQIRNLRIDITSTDPNAYVCAIHYQIAQATSLQEVELIASTGTTQQGIFSENGSGGMMSDITFRGGNFGFYGGNQQFSAHRMTFIGCSTAVQIIWDWAWVWKSLHVEGADVGFRLINSDGDGNIGSVSFVDSLFTNVTTAIILAPASATPGSGTTGLVLDNTRIDGSIVDTAGTTYLGPGYYDNWVLGATYTGGTRSWTSGASLSYPREGSLLGERVSGLNNLPYFERKKNQYADRPIGDFVQLKSLGARGDGVTDDTVAIQRAFNDYGDGNKIIFVDAGTYILTDTVVVPKDAKIHGEAWSQFAAFGDSFSDASNPRVMLQIGNRGDVGTVEMQDLILTTKGGTAGVVLMQWNVKAASPGSAALWDVHARVGGATGTSLTPQECPALTTGTNPASCQAASLMLHLTPEASGYFENMWLWVADHMIDDPDLNNAYNDMAQVSIYVARGMLIESTSATWLYGTSSEHSVFYQYNFHRAQNIFTTIIQTEPPYYQPNPRPPAPFNNQVGLYDSDPAYTCSGGTFNGCDEAWAVIITESQNINIGSAGTYSWFSSYTQDCIDHHACQETLWHLDNNYDNVRLQHIIAIGAEYILVSDGQGILSTDNLGVTSHPAWAQVSVFDVPSHGQAPLNVSSRLF</sequence>
<dbReference type="Proteomes" id="UP000184356">
    <property type="component" value="Unassembled WGS sequence"/>
</dbReference>
<dbReference type="Gene3D" id="2.160.20.10">
    <property type="entry name" value="Single-stranded right-handed beta-helix, Pectin lyase-like"/>
    <property type="match status" value="2"/>
</dbReference>
<dbReference type="InterPro" id="IPR012334">
    <property type="entry name" value="Pectin_lyas_fold"/>
</dbReference>
<dbReference type="GeneID" id="63762670"/>
<dbReference type="PANTHER" id="PTHR33928:SF2">
    <property type="entry name" value="PECTATE LYASE SUPERFAMILY PROTEIN DOMAIN-CONTAINING PROTEIN-RELATED"/>
    <property type="match status" value="1"/>
</dbReference>
<organism evidence="7 8">
    <name type="scientific">Aspergillus sydowii CBS 593.65</name>
    <dbReference type="NCBI Taxonomy" id="1036612"/>
    <lineage>
        <taxon>Eukaryota</taxon>
        <taxon>Fungi</taxon>
        <taxon>Dikarya</taxon>
        <taxon>Ascomycota</taxon>
        <taxon>Pezizomycotina</taxon>
        <taxon>Eurotiomycetes</taxon>
        <taxon>Eurotiomycetidae</taxon>
        <taxon>Eurotiales</taxon>
        <taxon>Aspergillaceae</taxon>
        <taxon>Aspergillus</taxon>
        <taxon>Aspergillus subgen. Nidulantes</taxon>
    </lineage>
</organism>
<dbReference type="InterPro" id="IPR024535">
    <property type="entry name" value="RHGA/B-epi-like_pectate_lyase"/>
</dbReference>
<dbReference type="FunFam" id="2.160.20.10:FF:000023">
    <property type="entry name" value="Exo-beta-1,3-glucanase Exg0"/>
    <property type="match status" value="1"/>
</dbReference>
<reference evidence="8" key="1">
    <citation type="journal article" date="2017" name="Genome Biol.">
        <title>Comparative genomics reveals high biological diversity and specific adaptations in the industrially and medically important fungal genus Aspergillus.</title>
        <authorList>
            <person name="de Vries R.P."/>
            <person name="Riley R."/>
            <person name="Wiebenga A."/>
            <person name="Aguilar-Osorio G."/>
            <person name="Amillis S."/>
            <person name="Uchima C.A."/>
            <person name="Anderluh G."/>
            <person name="Asadollahi M."/>
            <person name="Askin M."/>
            <person name="Barry K."/>
            <person name="Battaglia E."/>
            <person name="Bayram O."/>
            <person name="Benocci T."/>
            <person name="Braus-Stromeyer S.A."/>
            <person name="Caldana C."/>
            <person name="Canovas D."/>
            <person name="Cerqueira G.C."/>
            <person name="Chen F."/>
            <person name="Chen W."/>
            <person name="Choi C."/>
            <person name="Clum A."/>
            <person name="Dos Santos R.A."/>
            <person name="Damasio A.R."/>
            <person name="Diallinas G."/>
            <person name="Emri T."/>
            <person name="Fekete E."/>
            <person name="Flipphi M."/>
            <person name="Freyberg S."/>
            <person name="Gallo A."/>
            <person name="Gournas C."/>
            <person name="Habgood R."/>
            <person name="Hainaut M."/>
            <person name="Harispe M.L."/>
            <person name="Henrissat B."/>
            <person name="Hilden K.S."/>
            <person name="Hope R."/>
            <person name="Hossain A."/>
            <person name="Karabika E."/>
            <person name="Karaffa L."/>
            <person name="Karanyi Z."/>
            <person name="Krasevec N."/>
            <person name="Kuo A."/>
            <person name="Kusch H."/>
            <person name="LaButti K."/>
            <person name="Lagendijk E.L."/>
            <person name="Lapidus A."/>
            <person name="Levasseur A."/>
            <person name="Lindquist E."/>
            <person name="Lipzen A."/>
            <person name="Logrieco A.F."/>
            <person name="MacCabe A."/>
            <person name="Maekelae M.R."/>
            <person name="Malavazi I."/>
            <person name="Melin P."/>
            <person name="Meyer V."/>
            <person name="Mielnichuk N."/>
            <person name="Miskei M."/>
            <person name="Molnar A.P."/>
            <person name="Mule G."/>
            <person name="Ngan C.Y."/>
            <person name="Orejas M."/>
            <person name="Orosz E."/>
            <person name="Ouedraogo J.P."/>
            <person name="Overkamp K.M."/>
            <person name="Park H.-S."/>
            <person name="Perrone G."/>
            <person name="Piumi F."/>
            <person name="Punt P.J."/>
            <person name="Ram A.F."/>
            <person name="Ramon A."/>
            <person name="Rauscher S."/>
            <person name="Record E."/>
            <person name="Riano-Pachon D.M."/>
            <person name="Robert V."/>
            <person name="Roehrig J."/>
            <person name="Ruller R."/>
            <person name="Salamov A."/>
            <person name="Salih N.S."/>
            <person name="Samson R.A."/>
            <person name="Sandor E."/>
            <person name="Sanguinetti M."/>
            <person name="Schuetze T."/>
            <person name="Sepcic K."/>
            <person name="Shelest E."/>
            <person name="Sherlock G."/>
            <person name="Sophianopoulou V."/>
            <person name="Squina F.M."/>
            <person name="Sun H."/>
            <person name="Susca A."/>
            <person name="Todd R.B."/>
            <person name="Tsang A."/>
            <person name="Unkles S.E."/>
            <person name="van de Wiele N."/>
            <person name="van Rossen-Uffink D."/>
            <person name="Oliveira J.V."/>
            <person name="Vesth T.C."/>
            <person name="Visser J."/>
            <person name="Yu J.-H."/>
            <person name="Zhou M."/>
            <person name="Andersen M.R."/>
            <person name="Archer D.B."/>
            <person name="Baker S.E."/>
            <person name="Benoit I."/>
            <person name="Brakhage A.A."/>
            <person name="Braus G.H."/>
            <person name="Fischer R."/>
            <person name="Frisvad J.C."/>
            <person name="Goldman G.H."/>
            <person name="Houbraken J."/>
            <person name="Oakley B."/>
            <person name="Pocsi I."/>
            <person name="Scazzocchio C."/>
            <person name="Seiboth B."/>
            <person name="vanKuyk P.A."/>
            <person name="Wortman J."/>
            <person name="Dyer P.S."/>
            <person name="Grigoriev I.V."/>
        </authorList>
    </citation>
    <scope>NUCLEOTIDE SEQUENCE [LARGE SCALE GENOMIC DNA]</scope>
    <source>
        <strain evidence="8">CBS 593.65</strain>
    </source>
</reference>
<evidence type="ECO:0000256" key="1">
    <source>
        <dbReference type="ARBA" id="ARBA00004613"/>
    </source>
</evidence>
<feature type="domain" description="Rhamnogalacturonase A/B/Epimerase-like pectate lyase" evidence="6">
    <location>
        <begin position="519"/>
        <end position="579"/>
    </location>
</feature>
<dbReference type="OrthoDB" id="1046782at2759"/>
<name>A0A1L9TPB6_9EURO</name>
<accession>A0A1L9TPB6</accession>
<comment type="subcellular location">
    <subcellularLocation>
        <location evidence="1">Secreted</location>
    </subcellularLocation>
</comment>
<evidence type="ECO:0000256" key="3">
    <source>
        <dbReference type="ARBA" id="ARBA00022729"/>
    </source>
</evidence>
<dbReference type="AlphaFoldDB" id="A0A1L9TPB6"/>
<dbReference type="Pfam" id="PF12708">
    <property type="entry name" value="Pect-lyase_RHGA_epim"/>
    <property type="match status" value="2"/>
</dbReference>
<dbReference type="STRING" id="1036612.A0A1L9TPB6"/>
<feature type="coiled-coil region" evidence="4">
    <location>
        <begin position="48"/>
        <end position="75"/>
    </location>
</feature>
<feature type="signal peptide" evidence="5">
    <location>
        <begin position="1"/>
        <end position="25"/>
    </location>
</feature>
<dbReference type="InterPro" id="IPR039279">
    <property type="entry name" value="QRT3-like"/>
</dbReference>
<keyword evidence="4" id="KW-0175">Coiled coil</keyword>
<evidence type="ECO:0000256" key="5">
    <source>
        <dbReference type="SAM" id="SignalP"/>
    </source>
</evidence>
<dbReference type="EMBL" id="KV878584">
    <property type="protein sequence ID" value="OJJ61228.1"/>
    <property type="molecule type" value="Genomic_DNA"/>
</dbReference>
<protein>
    <recommendedName>
        <fullName evidence="6">Rhamnogalacturonase A/B/Epimerase-like pectate lyase domain-containing protein</fullName>
    </recommendedName>
</protein>
<gene>
    <name evidence="7" type="ORF">ASPSYDRAFT_43146</name>
</gene>
<keyword evidence="3 5" id="KW-0732">Signal</keyword>
<dbReference type="VEuPathDB" id="FungiDB:ASPSYDRAFT_43146"/>